<dbReference type="Proteomes" id="UP000887013">
    <property type="component" value="Unassembled WGS sequence"/>
</dbReference>
<name>A0A8X6NHN1_NEPPI</name>
<organism evidence="1 2">
    <name type="scientific">Nephila pilipes</name>
    <name type="common">Giant wood spider</name>
    <name type="synonym">Nephila maculata</name>
    <dbReference type="NCBI Taxonomy" id="299642"/>
    <lineage>
        <taxon>Eukaryota</taxon>
        <taxon>Metazoa</taxon>
        <taxon>Ecdysozoa</taxon>
        <taxon>Arthropoda</taxon>
        <taxon>Chelicerata</taxon>
        <taxon>Arachnida</taxon>
        <taxon>Araneae</taxon>
        <taxon>Araneomorphae</taxon>
        <taxon>Entelegynae</taxon>
        <taxon>Araneoidea</taxon>
        <taxon>Nephilidae</taxon>
        <taxon>Nephila</taxon>
    </lineage>
</organism>
<protein>
    <submittedName>
        <fullName evidence="1">Uncharacterized protein</fullName>
    </submittedName>
</protein>
<proteinExistence type="predicted"/>
<gene>
    <name evidence="1" type="ORF">NPIL_667781</name>
</gene>
<reference evidence="1" key="1">
    <citation type="submission" date="2020-08" db="EMBL/GenBank/DDBJ databases">
        <title>Multicomponent nature underlies the extraordinary mechanical properties of spider dragline silk.</title>
        <authorList>
            <person name="Kono N."/>
            <person name="Nakamura H."/>
            <person name="Mori M."/>
            <person name="Yoshida Y."/>
            <person name="Ohtoshi R."/>
            <person name="Malay A.D."/>
            <person name="Moran D.A.P."/>
            <person name="Tomita M."/>
            <person name="Numata K."/>
            <person name="Arakawa K."/>
        </authorList>
    </citation>
    <scope>NUCLEOTIDE SEQUENCE</scope>
</reference>
<accession>A0A8X6NHN1</accession>
<evidence type="ECO:0000313" key="1">
    <source>
        <dbReference type="EMBL" id="GFT14141.1"/>
    </source>
</evidence>
<comment type="caution">
    <text evidence="1">The sequence shown here is derived from an EMBL/GenBank/DDBJ whole genome shotgun (WGS) entry which is preliminary data.</text>
</comment>
<keyword evidence="2" id="KW-1185">Reference proteome</keyword>
<evidence type="ECO:0000313" key="2">
    <source>
        <dbReference type="Proteomes" id="UP000887013"/>
    </source>
</evidence>
<sequence length="89" mass="10211">MCRSRKSSSCTLSYQQCEVHEFLLLLWVPTICLLNVDIEHSPETKVSSAVTFSQLNTKMCSRQTIQDLRSIGFNRVAVLQFEFLIKRGV</sequence>
<dbReference type="AlphaFoldDB" id="A0A8X6NHN1"/>
<dbReference type="EMBL" id="BMAW01009509">
    <property type="protein sequence ID" value="GFT14141.1"/>
    <property type="molecule type" value="Genomic_DNA"/>
</dbReference>